<dbReference type="Proteomes" id="UP001497700">
    <property type="component" value="Unassembled WGS sequence"/>
</dbReference>
<accession>A0ACB9ZFI5</accession>
<organism evidence="1 2">
    <name type="scientific">Hypoxylon rubiginosum</name>
    <dbReference type="NCBI Taxonomy" id="110542"/>
    <lineage>
        <taxon>Eukaryota</taxon>
        <taxon>Fungi</taxon>
        <taxon>Dikarya</taxon>
        <taxon>Ascomycota</taxon>
        <taxon>Pezizomycotina</taxon>
        <taxon>Sordariomycetes</taxon>
        <taxon>Xylariomycetidae</taxon>
        <taxon>Xylariales</taxon>
        <taxon>Hypoxylaceae</taxon>
        <taxon>Hypoxylon</taxon>
    </lineage>
</organism>
<dbReference type="EMBL" id="MU393425">
    <property type="protein sequence ID" value="KAI4870244.1"/>
    <property type="molecule type" value="Genomic_DNA"/>
</dbReference>
<sequence>MVGLPRPKDLQDTFWGPLDKDRRMRNAEPIENLDFLPYIEYYIQQWNAITATLDGRYVTVRTHDDVLEIVQLLREGNDRESIVSHLRMKYSSAIEDACESSINLVARLLLMLKIGVMKHQVAPRGFIAWERGSLADMVNKRFSEPQVLDTHHVRLPKSFNAWAINVIGGLQIEFTDNLADHLLLVDDDDKVLIFHHASFLECQHRSLFPDGLVDETLRTLALLFPQSEFHTSNLGRNEKKAWFRKLCSSSRPRTIDPRVTLCGSLRAEDRQIERFTFWRDRLIVLKQAYDDATPQTLSQWWHDRRNGERWYTFWVAMLVLFITTTLGFLQCVEGGLQVYKAYNPTSK</sequence>
<evidence type="ECO:0000313" key="1">
    <source>
        <dbReference type="EMBL" id="KAI4870244.1"/>
    </source>
</evidence>
<gene>
    <name evidence="1" type="ORF">F4820DRAFT_404415</name>
</gene>
<proteinExistence type="predicted"/>
<comment type="caution">
    <text evidence="1">The sequence shown here is derived from an EMBL/GenBank/DDBJ whole genome shotgun (WGS) entry which is preliminary data.</text>
</comment>
<name>A0ACB9ZFI5_9PEZI</name>
<protein>
    <submittedName>
        <fullName evidence="1">Uncharacterized protein</fullName>
    </submittedName>
</protein>
<keyword evidence="2" id="KW-1185">Reference proteome</keyword>
<evidence type="ECO:0000313" key="2">
    <source>
        <dbReference type="Proteomes" id="UP001497700"/>
    </source>
</evidence>
<reference evidence="1 2" key="1">
    <citation type="journal article" date="2022" name="New Phytol.">
        <title>Ecological generalism drives hyperdiversity of secondary metabolite gene clusters in xylarialean endophytes.</title>
        <authorList>
            <person name="Franco M.E.E."/>
            <person name="Wisecaver J.H."/>
            <person name="Arnold A.E."/>
            <person name="Ju Y.M."/>
            <person name="Slot J.C."/>
            <person name="Ahrendt S."/>
            <person name="Moore L.P."/>
            <person name="Eastman K.E."/>
            <person name="Scott K."/>
            <person name="Konkel Z."/>
            <person name="Mondo S.J."/>
            <person name="Kuo A."/>
            <person name="Hayes R.D."/>
            <person name="Haridas S."/>
            <person name="Andreopoulos B."/>
            <person name="Riley R."/>
            <person name="LaButti K."/>
            <person name="Pangilinan J."/>
            <person name="Lipzen A."/>
            <person name="Amirebrahimi M."/>
            <person name="Yan J."/>
            <person name="Adam C."/>
            <person name="Keymanesh K."/>
            <person name="Ng V."/>
            <person name="Louie K."/>
            <person name="Northen T."/>
            <person name="Drula E."/>
            <person name="Henrissat B."/>
            <person name="Hsieh H.M."/>
            <person name="Youens-Clark K."/>
            <person name="Lutzoni F."/>
            <person name="Miadlikowska J."/>
            <person name="Eastwood D.C."/>
            <person name="Hamelin R.C."/>
            <person name="Grigoriev I.V."/>
            <person name="U'Ren J.M."/>
        </authorList>
    </citation>
    <scope>NUCLEOTIDE SEQUENCE [LARGE SCALE GENOMIC DNA]</scope>
    <source>
        <strain evidence="1 2">CBS 119005</strain>
    </source>
</reference>